<evidence type="ECO:0000313" key="7">
    <source>
        <dbReference type="EMBL" id="CEG04975.1"/>
    </source>
</evidence>
<dbReference type="Pfam" id="PF07716">
    <property type="entry name" value="bZIP_2"/>
    <property type="match status" value="1"/>
</dbReference>
<feature type="region of interest" description="Disordered" evidence="5">
    <location>
        <begin position="268"/>
        <end position="288"/>
    </location>
</feature>
<dbReference type="Gene3D" id="1.20.5.170">
    <property type="match status" value="1"/>
</dbReference>
<keyword evidence="3" id="KW-0804">Transcription</keyword>
<comment type="subcellular location">
    <subcellularLocation>
        <location evidence="1">Nucleus</location>
    </subcellularLocation>
</comment>
<evidence type="ECO:0000256" key="1">
    <source>
        <dbReference type="ARBA" id="ARBA00004123"/>
    </source>
</evidence>
<feature type="compositionally biased region" description="Polar residues" evidence="5">
    <location>
        <begin position="105"/>
        <end position="117"/>
    </location>
</feature>
<dbReference type="PANTHER" id="PTHR19304">
    <property type="entry name" value="CYCLIC-AMP RESPONSE ELEMENT BINDING PROTEIN"/>
    <property type="match status" value="1"/>
</dbReference>
<evidence type="ECO:0000256" key="4">
    <source>
        <dbReference type="ARBA" id="ARBA00023242"/>
    </source>
</evidence>
<dbReference type="EMBL" id="HG319459">
    <property type="protein sequence ID" value="CEG05852.1"/>
    <property type="molecule type" value="Genomic_DNA"/>
</dbReference>
<dbReference type="InterPro" id="IPR004827">
    <property type="entry name" value="bZIP"/>
</dbReference>
<accession>A0A090MH36</accession>
<dbReference type="GO" id="GO:0005634">
    <property type="term" value="C:nucleus"/>
    <property type="evidence" value="ECO:0007669"/>
    <property type="project" value="UniProtKB-SubCell"/>
</dbReference>
<dbReference type="AlphaFoldDB" id="A0A090MH36"/>
<evidence type="ECO:0000259" key="6">
    <source>
        <dbReference type="PROSITE" id="PS00036"/>
    </source>
</evidence>
<keyword evidence="2" id="KW-0805">Transcription regulation</keyword>
<feature type="compositionally biased region" description="Basic and acidic residues" evidence="5">
    <location>
        <begin position="174"/>
        <end position="191"/>
    </location>
</feature>
<proteinExistence type="predicted"/>
<sequence length="288" mass="32219">MAQGAADVNPYGMLPGARAHWGPWWSPGDVPFPNILEQEPHFAQPNYTLDQDTSTQWDSPMTSIHSYSAPSSLTDVASLDVSPSHNESRRGYSSTQLDQRKRKPSTASVATPKTQVPATKSTRRASTKKTTTTEPAADAASQKPKRSSRSRAAAKQPQPTQEEQEYGDEDADADPEKECSTQSKKVQERNRIASNKFRVKKREDAIKLRADEEEMERANCDLTHCVSDLTLQVYELKMKLLQHTECNCTLIQEYIATEAQKYIKDLGEGKHPNATPALPPQHMYPRHV</sequence>
<dbReference type="EMBL" id="CBMI010002543">
    <property type="protein sequence ID" value="CEG04975.1"/>
    <property type="molecule type" value="Genomic_DNA"/>
</dbReference>
<feature type="compositionally biased region" description="Acidic residues" evidence="5">
    <location>
        <begin position="162"/>
        <end position="173"/>
    </location>
</feature>
<feature type="compositionally biased region" description="Polar residues" evidence="5">
    <location>
        <begin position="45"/>
        <end position="97"/>
    </location>
</feature>
<organism evidence="7">
    <name type="scientific">Fusarium clavum</name>
    <dbReference type="NCBI Taxonomy" id="2594811"/>
    <lineage>
        <taxon>Eukaryota</taxon>
        <taxon>Fungi</taxon>
        <taxon>Dikarya</taxon>
        <taxon>Ascomycota</taxon>
        <taxon>Pezizomycotina</taxon>
        <taxon>Sordariomycetes</taxon>
        <taxon>Hypocreomycetidae</taxon>
        <taxon>Hypocreales</taxon>
        <taxon>Nectriaceae</taxon>
        <taxon>Fusarium</taxon>
        <taxon>Fusarium incarnatum-equiseti species complex</taxon>
    </lineage>
</organism>
<evidence type="ECO:0000256" key="5">
    <source>
        <dbReference type="SAM" id="MobiDB-lite"/>
    </source>
</evidence>
<evidence type="ECO:0000256" key="2">
    <source>
        <dbReference type="ARBA" id="ARBA00023015"/>
    </source>
</evidence>
<dbReference type="PROSITE" id="PS00036">
    <property type="entry name" value="BZIP_BASIC"/>
    <property type="match status" value="1"/>
</dbReference>
<feature type="domain" description="BZIP" evidence="6">
    <location>
        <begin position="185"/>
        <end position="200"/>
    </location>
</feature>
<dbReference type="CDD" id="cd14687">
    <property type="entry name" value="bZIP_ATF2"/>
    <property type="match status" value="1"/>
</dbReference>
<gene>
    <name evidence="7" type="ORF">BN850_0086180</name>
</gene>
<dbReference type="GO" id="GO:0003700">
    <property type="term" value="F:DNA-binding transcription factor activity"/>
    <property type="evidence" value="ECO:0007669"/>
    <property type="project" value="InterPro"/>
</dbReference>
<feature type="region of interest" description="Disordered" evidence="5">
    <location>
        <begin position="28"/>
        <end position="192"/>
    </location>
</feature>
<keyword evidence="4" id="KW-0539">Nucleus</keyword>
<name>A0A090MH36_9HYPO</name>
<dbReference type="SUPFAM" id="SSF57959">
    <property type="entry name" value="Leucine zipper domain"/>
    <property type="match status" value="1"/>
</dbReference>
<evidence type="ECO:0000256" key="3">
    <source>
        <dbReference type="ARBA" id="ARBA00023163"/>
    </source>
</evidence>
<protein>
    <submittedName>
        <fullName evidence="7">WGS project CBMI000000000 data, contig CS3069_c002545</fullName>
    </submittedName>
</protein>
<dbReference type="InterPro" id="IPR046347">
    <property type="entry name" value="bZIP_sf"/>
</dbReference>
<reference evidence="7" key="1">
    <citation type="submission" date="2013-05" db="EMBL/GenBank/DDBJ databases">
        <title>Draft genome sequences of six wheat associated Fusarium spp. isolates.</title>
        <authorList>
            <person name="Moolhuijzen P.M."/>
            <person name="Manners J.M."/>
            <person name="Wilcox S."/>
            <person name="Bellgard M.I."/>
            <person name="Gardiner D.M."/>
        </authorList>
    </citation>
    <scope>NUCLEOTIDE SEQUENCE</scope>
    <source>
        <strain evidence="7">CS3069</strain>
    </source>
</reference>
<dbReference type="InterPro" id="IPR051027">
    <property type="entry name" value="bZIP_transcription_factors"/>
</dbReference>